<keyword evidence="1" id="KW-0812">Transmembrane</keyword>
<feature type="transmembrane region" description="Helical" evidence="1">
    <location>
        <begin position="55"/>
        <end position="74"/>
    </location>
</feature>
<feature type="transmembrane region" description="Helical" evidence="1">
    <location>
        <begin position="81"/>
        <end position="101"/>
    </location>
</feature>
<dbReference type="VEuPathDB" id="CryptoDB:cand_032490"/>
<sequence>MISPFLSFPNILLTSSNQTQAAMSTTEVNKWLYILKGVSILHIIFGSIGLFTPNIVWAIFQIGALGCFGLYISMRKSPIKYYLMYYLISVFQIIVCILLVIRNLNFLQDIMKNSDNPKVIEPYIGDKPEIVQLTIWSLRLSIFSSTISLVFCTASSYFIWQIINYVLNHSQYDILNRVEDNQNEYLNFYNMNNSNILSTNNNMLTPNTDTFQVFSGVGRTLKDSMAK</sequence>
<keyword evidence="3" id="KW-1185">Reference proteome</keyword>
<dbReference type="Proteomes" id="UP000186804">
    <property type="component" value="Unassembled WGS sequence"/>
</dbReference>
<dbReference type="GeneID" id="92367433"/>
<keyword evidence="1" id="KW-1133">Transmembrane helix</keyword>
<evidence type="ECO:0000313" key="3">
    <source>
        <dbReference type="Proteomes" id="UP000186804"/>
    </source>
</evidence>
<protein>
    <recommendedName>
        <fullName evidence="4">Transmembrane protein</fullName>
    </recommendedName>
</protein>
<dbReference type="OrthoDB" id="10288907at2759"/>
<feature type="transmembrane region" description="Helical" evidence="1">
    <location>
        <begin position="142"/>
        <end position="167"/>
    </location>
</feature>
<evidence type="ECO:0000313" key="2">
    <source>
        <dbReference type="EMBL" id="OII71536.1"/>
    </source>
</evidence>
<proteinExistence type="predicted"/>
<evidence type="ECO:0000256" key="1">
    <source>
        <dbReference type="SAM" id="Phobius"/>
    </source>
</evidence>
<dbReference type="EMBL" id="LRBS01000121">
    <property type="protein sequence ID" value="OII71536.1"/>
    <property type="molecule type" value="Genomic_DNA"/>
</dbReference>
<reference evidence="2 3" key="1">
    <citation type="submission" date="2016-10" db="EMBL/GenBank/DDBJ databases">
        <title>Reductive evolution of mitochondrial metabolism and differential evolution of invasion-related proteins in Cryptosporidium.</title>
        <authorList>
            <person name="Liu S."/>
            <person name="Roellig D.M."/>
            <person name="Guo Y."/>
            <person name="Li N."/>
            <person name="Frace M.A."/>
            <person name="Tang K."/>
            <person name="Zhang L."/>
            <person name="Feng Y."/>
            <person name="Xiao L."/>
        </authorList>
    </citation>
    <scope>NUCLEOTIDE SEQUENCE [LARGE SCALE GENOMIC DNA]</scope>
    <source>
        <strain evidence="2">30847</strain>
    </source>
</reference>
<accession>A0A1J4MBD2</accession>
<feature type="transmembrane region" description="Helical" evidence="1">
    <location>
        <begin position="31"/>
        <end position="49"/>
    </location>
</feature>
<name>A0A1J4MBD2_9CRYT</name>
<evidence type="ECO:0008006" key="4">
    <source>
        <dbReference type="Google" id="ProtNLM"/>
    </source>
</evidence>
<organism evidence="2 3">
    <name type="scientific">Cryptosporidium andersoni</name>
    <dbReference type="NCBI Taxonomy" id="117008"/>
    <lineage>
        <taxon>Eukaryota</taxon>
        <taxon>Sar</taxon>
        <taxon>Alveolata</taxon>
        <taxon>Apicomplexa</taxon>
        <taxon>Conoidasida</taxon>
        <taxon>Coccidia</taxon>
        <taxon>Eucoccidiorida</taxon>
        <taxon>Eimeriorina</taxon>
        <taxon>Cryptosporidiidae</taxon>
        <taxon>Cryptosporidium</taxon>
    </lineage>
</organism>
<gene>
    <name evidence="2" type="ORF">cand_032490</name>
</gene>
<comment type="caution">
    <text evidence="2">The sequence shown here is derived from an EMBL/GenBank/DDBJ whole genome shotgun (WGS) entry which is preliminary data.</text>
</comment>
<dbReference type="AlphaFoldDB" id="A0A1J4MBD2"/>
<keyword evidence="1" id="KW-0472">Membrane</keyword>
<dbReference type="RefSeq" id="XP_067066726.1">
    <property type="nucleotide sequence ID" value="XM_067213475.1"/>
</dbReference>